<feature type="domain" description="tRNA pseudouridylate synthase B C-terminal" evidence="8">
    <location>
        <begin position="172"/>
        <end position="230"/>
    </location>
</feature>
<dbReference type="InterPro" id="IPR020103">
    <property type="entry name" value="PsdUridine_synth_cat_dom_sf"/>
</dbReference>
<dbReference type="Pfam" id="PF01509">
    <property type="entry name" value="TruB_N"/>
    <property type="match status" value="1"/>
</dbReference>
<dbReference type="SUPFAM" id="SSF55120">
    <property type="entry name" value="Pseudouridine synthase"/>
    <property type="match status" value="1"/>
</dbReference>
<dbReference type="Pfam" id="PF09142">
    <property type="entry name" value="TruB_C"/>
    <property type="match status" value="1"/>
</dbReference>
<evidence type="ECO:0000256" key="4">
    <source>
        <dbReference type="ARBA" id="ARBA00023235"/>
    </source>
</evidence>
<organism evidence="9 11">
    <name type="scientific">Ardenticatena maritima</name>
    <dbReference type="NCBI Taxonomy" id="872965"/>
    <lineage>
        <taxon>Bacteria</taxon>
        <taxon>Bacillati</taxon>
        <taxon>Chloroflexota</taxon>
        <taxon>Ardenticatenia</taxon>
        <taxon>Ardenticatenales</taxon>
        <taxon>Ardenticatenaceae</taxon>
        <taxon>Ardenticatena</taxon>
    </lineage>
</organism>
<accession>A0A0M8K7C0</accession>
<dbReference type="GO" id="GO:0003723">
    <property type="term" value="F:RNA binding"/>
    <property type="evidence" value="ECO:0007669"/>
    <property type="project" value="InterPro"/>
</dbReference>
<keyword evidence="4 5" id="KW-0413">Isomerase</keyword>
<dbReference type="GO" id="GO:0031119">
    <property type="term" value="P:tRNA pseudouridine synthesis"/>
    <property type="evidence" value="ECO:0007669"/>
    <property type="project" value="UniProtKB-UniRule"/>
</dbReference>
<dbReference type="HAMAP" id="MF_01080">
    <property type="entry name" value="TruB_bact"/>
    <property type="match status" value="1"/>
</dbReference>
<comment type="function">
    <text evidence="5">Responsible for synthesis of pseudouridine from uracil-55 in the psi GC loop of transfer RNAs.</text>
</comment>
<dbReference type="EMBL" id="LGKN01000004">
    <property type="protein sequence ID" value="KPL88557.1"/>
    <property type="molecule type" value="Genomic_DNA"/>
</dbReference>
<evidence type="ECO:0000313" key="9">
    <source>
        <dbReference type="EMBL" id="GAP63283.1"/>
    </source>
</evidence>
<dbReference type="Proteomes" id="UP000050502">
    <property type="component" value="Unassembled WGS sequence"/>
</dbReference>
<reference evidence="9" key="1">
    <citation type="journal article" date="2015" name="Genome Announc.">
        <title>Draft Genome Sequence of a Heterotrophic Facultative Anaerobic Thermophilic Bacterium, Ardenticatena maritima Strain 110ST.</title>
        <authorList>
            <person name="Kawaichi S."/>
            <person name="Yoshida T."/>
            <person name="Sako Y."/>
            <person name="Nakamura R."/>
        </authorList>
    </citation>
    <scope>NUCLEOTIDE SEQUENCE [LARGE SCALE GENOMIC DNA]</scope>
    <source>
        <strain evidence="9">110S</strain>
    </source>
</reference>
<dbReference type="InterPro" id="IPR002501">
    <property type="entry name" value="PsdUridine_synth_N"/>
</dbReference>
<feature type="domain" description="tRNA pseudouridine synthase II TruB subfamily 2 C-terminal" evidence="7">
    <location>
        <begin position="234"/>
        <end position="289"/>
    </location>
</feature>
<dbReference type="Proteomes" id="UP000037784">
    <property type="component" value="Unassembled WGS sequence"/>
</dbReference>
<protein>
    <recommendedName>
        <fullName evidence="5">tRNA pseudouridine synthase B</fullName>
        <ecNumber evidence="5">5.4.99.25</ecNumber>
    </recommendedName>
    <alternativeName>
        <fullName evidence="5">tRNA pseudouridine(55) synthase</fullName>
        <shortName evidence="5">Psi55 synthase</shortName>
    </alternativeName>
    <alternativeName>
        <fullName evidence="5">tRNA pseudouridylate synthase</fullName>
    </alternativeName>
    <alternativeName>
        <fullName evidence="5">tRNA-uridine isomerase</fullName>
    </alternativeName>
</protein>
<dbReference type="NCBIfam" id="TIGR00431">
    <property type="entry name" value="TruB"/>
    <property type="match status" value="1"/>
</dbReference>
<evidence type="ECO:0000313" key="11">
    <source>
        <dbReference type="Proteomes" id="UP000037784"/>
    </source>
</evidence>
<dbReference type="GO" id="GO:0160148">
    <property type="term" value="F:tRNA pseudouridine(55) synthase activity"/>
    <property type="evidence" value="ECO:0007669"/>
    <property type="project" value="UniProtKB-EC"/>
</dbReference>
<dbReference type="CDD" id="cd02573">
    <property type="entry name" value="PseudoU_synth_EcTruB"/>
    <property type="match status" value="1"/>
</dbReference>
<dbReference type="EC" id="5.4.99.25" evidence="5"/>
<evidence type="ECO:0000256" key="5">
    <source>
        <dbReference type="HAMAP-Rule" id="MF_01080"/>
    </source>
</evidence>
<dbReference type="EMBL" id="BBZA01000134">
    <property type="protein sequence ID" value="GAP63283.1"/>
    <property type="molecule type" value="Genomic_DNA"/>
</dbReference>
<dbReference type="FunFam" id="3.30.2350.10:FF:000011">
    <property type="entry name" value="tRNA pseudouridine synthase B"/>
    <property type="match status" value="1"/>
</dbReference>
<comment type="caution">
    <text evidence="9">The sequence shown here is derived from an EMBL/GenBank/DDBJ whole genome shotgun (WGS) entry which is preliminary data.</text>
</comment>
<dbReference type="Gene3D" id="3.30.2350.10">
    <property type="entry name" value="Pseudouridine synthase"/>
    <property type="match status" value="1"/>
</dbReference>
<dbReference type="Pfam" id="PF16198">
    <property type="entry name" value="TruB_C_2"/>
    <property type="match status" value="1"/>
</dbReference>
<evidence type="ECO:0000256" key="1">
    <source>
        <dbReference type="ARBA" id="ARBA00000385"/>
    </source>
</evidence>
<dbReference type="STRING" id="872965.SE16_07245"/>
<dbReference type="InterPro" id="IPR015225">
    <property type="entry name" value="tRNA_psdUridine_synth_fam2_C"/>
</dbReference>
<name>A0A0M8K7C0_9CHLR</name>
<evidence type="ECO:0000259" key="6">
    <source>
        <dbReference type="Pfam" id="PF01509"/>
    </source>
</evidence>
<evidence type="ECO:0000313" key="10">
    <source>
        <dbReference type="EMBL" id="KPL88557.1"/>
    </source>
</evidence>
<dbReference type="OrthoDB" id="9802309at2"/>
<comment type="similarity">
    <text evidence="2 5">Belongs to the pseudouridine synthase TruB family. Type 1 subfamily.</text>
</comment>
<reference evidence="11" key="3">
    <citation type="submission" date="2015-08" db="EMBL/GenBank/DDBJ databases">
        <title>Draft Genome Sequence of a Heterotrophic Facultative Anaerobic Bacterium Ardenticatena maritima Strain 110S.</title>
        <authorList>
            <person name="Kawaichi S."/>
            <person name="Yoshida T."/>
            <person name="Sako Y."/>
            <person name="Nakamura R."/>
        </authorList>
    </citation>
    <scope>NUCLEOTIDE SEQUENCE [LARGE SCALE GENOMIC DNA]</scope>
    <source>
        <strain evidence="11">110S</strain>
    </source>
</reference>
<evidence type="ECO:0000259" key="8">
    <source>
        <dbReference type="Pfam" id="PF16198"/>
    </source>
</evidence>
<sequence length="297" mass="32975">MDGILIVDKPAGMTSHDVVARVRKLARQRKIGHAGTLDPLATGVLVLGLGKATRLLEYLTGHDKRYLAAVMLGQTTTTYDAEGEVVRTYEGEWPSREAVEAALERFRGEIEQRPPLFSAIKQGGERLYEKARRGENVDVPPRRVIIHELHLLRYAPPLLELDVRCSKGTYIRSLAHDLGEALGTGAFLAALRRTASGPFTIEQAHTLPEIEAAARERRLDELLLPLGAGLETLPAVRLSPEEARRLAQGQFIRAHTPLDGMVRALLGDELVALVQYDEQRRAWRPVKVLVSEPNQRT</sequence>
<evidence type="ECO:0000259" key="7">
    <source>
        <dbReference type="Pfam" id="PF09142"/>
    </source>
</evidence>
<keyword evidence="11" id="KW-1185">Reference proteome</keyword>
<dbReference type="PANTHER" id="PTHR13767">
    <property type="entry name" value="TRNA-PSEUDOURIDINE SYNTHASE"/>
    <property type="match status" value="1"/>
</dbReference>
<dbReference type="PANTHER" id="PTHR13767:SF2">
    <property type="entry name" value="PSEUDOURIDYLATE SYNTHASE TRUB1"/>
    <property type="match status" value="1"/>
</dbReference>
<dbReference type="PATRIC" id="fig|872965.6.peg.1490"/>
<dbReference type="GO" id="GO:1990481">
    <property type="term" value="P:mRNA pseudouridine synthesis"/>
    <property type="evidence" value="ECO:0007669"/>
    <property type="project" value="TreeGrafter"/>
</dbReference>
<evidence type="ECO:0000256" key="3">
    <source>
        <dbReference type="ARBA" id="ARBA00022694"/>
    </source>
</evidence>
<feature type="domain" description="Pseudouridine synthase II N-terminal" evidence="6">
    <location>
        <begin position="23"/>
        <end position="171"/>
    </location>
</feature>
<proteinExistence type="inferred from homology"/>
<evidence type="ECO:0000313" key="12">
    <source>
        <dbReference type="Proteomes" id="UP000050502"/>
    </source>
</evidence>
<reference evidence="10 12" key="2">
    <citation type="submission" date="2015-07" db="EMBL/GenBank/DDBJ databases">
        <title>Whole genome sequence of Ardenticatena maritima DSM 23922.</title>
        <authorList>
            <person name="Hemp J."/>
            <person name="Ward L.M."/>
            <person name="Pace L.A."/>
            <person name="Fischer W.W."/>
        </authorList>
    </citation>
    <scope>NUCLEOTIDE SEQUENCE [LARGE SCALE GENOMIC DNA]</scope>
    <source>
        <strain evidence="10 12">110S</strain>
    </source>
</reference>
<evidence type="ECO:0000256" key="2">
    <source>
        <dbReference type="ARBA" id="ARBA00005642"/>
    </source>
</evidence>
<dbReference type="RefSeq" id="WP_054493141.1">
    <property type="nucleotide sequence ID" value="NZ_BBZA01000134.1"/>
</dbReference>
<dbReference type="AlphaFoldDB" id="A0A0M8K7C0"/>
<dbReference type="FunCoup" id="A0A0M8K7C0">
    <property type="interactions" value="369"/>
</dbReference>
<feature type="active site" description="Nucleophile" evidence="5">
    <location>
        <position position="38"/>
    </location>
</feature>
<comment type="catalytic activity">
    <reaction evidence="1 5">
        <text>uridine(55) in tRNA = pseudouridine(55) in tRNA</text>
        <dbReference type="Rhea" id="RHEA:42532"/>
        <dbReference type="Rhea" id="RHEA-COMP:10101"/>
        <dbReference type="Rhea" id="RHEA-COMP:10102"/>
        <dbReference type="ChEBI" id="CHEBI:65314"/>
        <dbReference type="ChEBI" id="CHEBI:65315"/>
        <dbReference type="EC" id="5.4.99.25"/>
    </reaction>
</comment>
<dbReference type="InterPro" id="IPR014780">
    <property type="entry name" value="tRNA_psdUridine_synth_TruB"/>
</dbReference>
<dbReference type="InterPro" id="IPR032819">
    <property type="entry name" value="TruB_C"/>
</dbReference>
<keyword evidence="3 5" id="KW-0819">tRNA processing</keyword>
<gene>
    <name evidence="5 9" type="primary">truB</name>
    <name evidence="9" type="ORF">ARMA_1706</name>
    <name evidence="10" type="ORF">SE16_07245</name>
</gene>